<dbReference type="Gene3D" id="3.40.190.10">
    <property type="entry name" value="Periplasmic binding protein-like II"/>
    <property type="match status" value="2"/>
</dbReference>
<proteinExistence type="predicted"/>
<dbReference type="AlphaFoldDB" id="A0A382HT37"/>
<reference evidence="1" key="1">
    <citation type="submission" date="2018-05" db="EMBL/GenBank/DDBJ databases">
        <authorList>
            <person name="Lanie J.A."/>
            <person name="Ng W.-L."/>
            <person name="Kazmierczak K.M."/>
            <person name="Andrzejewski T.M."/>
            <person name="Davidsen T.M."/>
            <person name="Wayne K.J."/>
            <person name="Tettelin H."/>
            <person name="Glass J.I."/>
            <person name="Rusch D."/>
            <person name="Podicherti R."/>
            <person name="Tsui H.-C.T."/>
            <person name="Winkler M.E."/>
        </authorList>
    </citation>
    <scope>NUCLEOTIDE SEQUENCE</scope>
</reference>
<evidence type="ECO:0008006" key="2">
    <source>
        <dbReference type="Google" id="ProtNLM"/>
    </source>
</evidence>
<dbReference type="EMBL" id="UINC01063173">
    <property type="protein sequence ID" value="SVB90526.1"/>
    <property type="molecule type" value="Genomic_DNA"/>
</dbReference>
<dbReference type="InterPro" id="IPR011852">
    <property type="entry name" value="TRAP_TAXI"/>
</dbReference>
<organism evidence="1">
    <name type="scientific">marine metagenome</name>
    <dbReference type="NCBI Taxonomy" id="408172"/>
    <lineage>
        <taxon>unclassified sequences</taxon>
        <taxon>metagenomes</taxon>
        <taxon>ecological metagenomes</taxon>
    </lineage>
</organism>
<dbReference type="Pfam" id="PF16868">
    <property type="entry name" value="NMT1_3"/>
    <property type="match status" value="1"/>
</dbReference>
<evidence type="ECO:0000313" key="1">
    <source>
        <dbReference type="EMBL" id="SVB90526.1"/>
    </source>
</evidence>
<protein>
    <recommendedName>
        <fullName evidence="2">C4-dicarboxylate ABC transporter substrate-binding protein</fullName>
    </recommendedName>
</protein>
<accession>A0A382HT37</accession>
<dbReference type="SUPFAM" id="SSF53850">
    <property type="entry name" value="Periplasmic binding protein-like II"/>
    <property type="match status" value="1"/>
</dbReference>
<dbReference type="PANTHER" id="PTHR42941">
    <property type="entry name" value="SLL1037 PROTEIN"/>
    <property type="match status" value="1"/>
</dbReference>
<dbReference type="NCBIfam" id="TIGR02122">
    <property type="entry name" value="TRAP_TAXI"/>
    <property type="match status" value="1"/>
</dbReference>
<gene>
    <name evidence="1" type="ORF">METZ01_LOCUS243380</name>
</gene>
<dbReference type="CDD" id="cd13520">
    <property type="entry name" value="PBP2_TAXI_TRAP"/>
    <property type="match status" value="1"/>
</dbReference>
<name>A0A382HT37_9ZZZZ</name>
<dbReference type="PANTHER" id="PTHR42941:SF1">
    <property type="entry name" value="SLL1037 PROTEIN"/>
    <property type="match status" value="1"/>
</dbReference>
<sequence length="368" mass="40177">MATSSSAQSIRQNVREKDKPNLIIFSLQCEKYLMSSIIRFVSIVTASLIMAACTENLSSQPPYILTTATTGGTYYPVGVALATITKARLYETEGISLSAISSAGSMENIKLMRDNQAQFAFLQGVFVAWSWNGDGPISRPQPWLRSISALWQNADHFVIKKDLAGDNTIMALDKLNGERYVIGARNSGAERTGDYILRSLGIDYPSKMSLAYMTFGATANAIQDAAIAGMNVPGGPPVAAITRAFAMVGKNLTLLEFTDDQLAQVNTVYPLWSRYLIPGGTYPNLDTDTQTIAHPNILAVRSDIPDEAVYMITRAVFENLASLHEIHKATRDVTLDNALIGLSAPLHPGAIRYYREKGLTIPEHLIPQ</sequence>